<feature type="region of interest" description="Disordered" evidence="1">
    <location>
        <begin position="151"/>
        <end position="178"/>
    </location>
</feature>
<reference evidence="2" key="1">
    <citation type="journal article" date="2020" name="Stud. Mycol.">
        <title>101 Dothideomycetes genomes: a test case for predicting lifestyles and emergence of pathogens.</title>
        <authorList>
            <person name="Haridas S."/>
            <person name="Albert R."/>
            <person name="Binder M."/>
            <person name="Bloem J."/>
            <person name="Labutti K."/>
            <person name="Salamov A."/>
            <person name="Andreopoulos B."/>
            <person name="Baker S."/>
            <person name="Barry K."/>
            <person name="Bills G."/>
            <person name="Bluhm B."/>
            <person name="Cannon C."/>
            <person name="Castanera R."/>
            <person name="Culley D."/>
            <person name="Daum C."/>
            <person name="Ezra D."/>
            <person name="Gonzalez J."/>
            <person name="Henrissat B."/>
            <person name="Kuo A."/>
            <person name="Liang C."/>
            <person name="Lipzen A."/>
            <person name="Lutzoni F."/>
            <person name="Magnuson J."/>
            <person name="Mondo S."/>
            <person name="Nolan M."/>
            <person name="Ohm R."/>
            <person name="Pangilinan J."/>
            <person name="Park H.-J."/>
            <person name="Ramirez L."/>
            <person name="Alfaro M."/>
            <person name="Sun H."/>
            <person name="Tritt A."/>
            <person name="Yoshinaga Y."/>
            <person name="Zwiers L.-H."/>
            <person name="Turgeon B."/>
            <person name="Goodwin S."/>
            <person name="Spatafora J."/>
            <person name="Crous P."/>
            <person name="Grigoriev I."/>
        </authorList>
    </citation>
    <scope>NUCLEOTIDE SEQUENCE</scope>
    <source>
        <strain evidence="2">CBS 690.94</strain>
    </source>
</reference>
<organism evidence="2 3">
    <name type="scientific">Karstenula rhodostoma CBS 690.94</name>
    <dbReference type="NCBI Taxonomy" id="1392251"/>
    <lineage>
        <taxon>Eukaryota</taxon>
        <taxon>Fungi</taxon>
        <taxon>Dikarya</taxon>
        <taxon>Ascomycota</taxon>
        <taxon>Pezizomycotina</taxon>
        <taxon>Dothideomycetes</taxon>
        <taxon>Pleosporomycetidae</taxon>
        <taxon>Pleosporales</taxon>
        <taxon>Massarineae</taxon>
        <taxon>Didymosphaeriaceae</taxon>
        <taxon>Karstenula</taxon>
    </lineage>
</organism>
<sequence length="299" mass="33552">MGQVEARTRSGLCHLEVEHATTRLHSISVGLTSRKVALRPARWFRPPFARSLVATIRKAIQYLTRPSTYLLHTSLTAQNHPPRPSLILIRVHPNRTITSAKPLIASSQHVGRKAPFERSTTFQPGKAVVDRRTKVYMRAAALHANSRLHMRSNSRQNKHKRTETEPTTAAIHTPRSTPSLTPAVPAQMLACLPACHALRWMRRHPHLELPSSRLRVHALTLPPGSPISFSSHNLKPARCGLVDGDCEVWLGLALGCGLVLRWCRRSRVKGLGCCVMFVGWLTWWREVVYVGVQVGYRDV</sequence>
<dbReference type="EMBL" id="MU001497">
    <property type="protein sequence ID" value="KAF2447033.1"/>
    <property type="molecule type" value="Genomic_DNA"/>
</dbReference>
<dbReference type="Proteomes" id="UP000799764">
    <property type="component" value="Unassembled WGS sequence"/>
</dbReference>
<comment type="caution">
    <text evidence="2">The sequence shown here is derived from an EMBL/GenBank/DDBJ whole genome shotgun (WGS) entry which is preliminary data.</text>
</comment>
<accession>A0A9P4PPT0</accession>
<name>A0A9P4PPT0_9PLEO</name>
<gene>
    <name evidence="2" type="ORF">P171DRAFT_243904</name>
</gene>
<proteinExistence type="predicted"/>
<feature type="compositionally biased region" description="Basic residues" evidence="1">
    <location>
        <begin position="151"/>
        <end position="161"/>
    </location>
</feature>
<evidence type="ECO:0000256" key="1">
    <source>
        <dbReference type="SAM" id="MobiDB-lite"/>
    </source>
</evidence>
<evidence type="ECO:0000313" key="3">
    <source>
        <dbReference type="Proteomes" id="UP000799764"/>
    </source>
</evidence>
<dbReference type="AlphaFoldDB" id="A0A9P4PPT0"/>
<keyword evidence="3" id="KW-1185">Reference proteome</keyword>
<protein>
    <submittedName>
        <fullName evidence="2">Uncharacterized protein</fullName>
    </submittedName>
</protein>
<evidence type="ECO:0000313" key="2">
    <source>
        <dbReference type="EMBL" id="KAF2447033.1"/>
    </source>
</evidence>